<reference evidence="6" key="1">
    <citation type="submission" date="2022-11" db="EMBL/GenBank/DDBJ databases">
        <authorList>
            <person name="Kikuchi T."/>
        </authorList>
    </citation>
    <scope>NUCLEOTIDE SEQUENCE</scope>
    <source>
        <strain evidence="6">PS1010</strain>
    </source>
</reference>
<sequence length="250" mass="27475">MQKVFRRFHQTSVDLKEIANFGKLSTEWADELGPFQALHSLNRLRVPWIVQNLKGQKSPKLVDVGSGGGLLSIPLARSGIQVTGIDATKEAVEAATKSLKSKPLKLTGVSQNCRFLHTTVEEFSAKPENREKFDAVVASEIVEHVADLAGFVKSLADLARPGAPIFLTTINRTLASKVAAIWLAEDLLRLVPPGVHDWNKFPTPAELETHLKSANCQVSAISGLFFHPIGNHWTWIDSNLCNYAILAHKL</sequence>
<keyword evidence="5" id="KW-0460">Magnesium</keyword>
<feature type="binding site" evidence="5">
    <location>
        <position position="45"/>
    </location>
    <ligand>
        <name>S-adenosyl-L-methionine</name>
        <dbReference type="ChEBI" id="CHEBI:59789"/>
    </ligand>
</feature>
<comment type="pathway">
    <text evidence="5">Cofactor biosynthesis; ubiquinone biosynthesis.</text>
</comment>
<dbReference type="EMBL" id="CANHGI010000004">
    <property type="protein sequence ID" value="CAI5446873.1"/>
    <property type="molecule type" value="Genomic_DNA"/>
</dbReference>
<dbReference type="EC" id="2.1.1.114" evidence="5"/>
<comment type="subcellular location">
    <subcellularLocation>
        <location evidence="5">Mitochondrion inner membrane</location>
        <topology evidence="5">Peripheral membrane protein</topology>
        <orientation evidence="5">Matrix side</orientation>
    </subcellularLocation>
</comment>
<dbReference type="GO" id="GO:0046872">
    <property type="term" value="F:metal ion binding"/>
    <property type="evidence" value="ECO:0007669"/>
    <property type="project" value="UniProtKB-KW"/>
</dbReference>
<feature type="binding site" evidence="5">
    <location>
        <position position="139"/>
    </location>
    <ligand>
        <name>S-adenosyl-L-methionine</name>
        <dbReference type="ChEBI" id="CHEBI:59789"/>
    </ligand>
</feature>
<feature type="binding site" evidence="5">
    <location>
        <position position="143"/>
    </location>
    <ligand>
        <name>Mg(2+)</name>
        <dbReference type="ChEBI" id="CHEBI:18420"/>
    </ligand>
</feature>
<keyword evidence="4 5" id="KW-0949">S-adenosyl-L-methionine</keyword>
<keyword evidence="5" id="KW-0472">Membrane</keyword>
<evidence type="ECO:0000256" key="3">
    <source>
        <dbReference type="ARBA" id="ARBA00022688"/>
    </source>
</evidence>
<keyword evidence="5" id="KW-0999">Mitochondrion inner membrane</keyword>
<dbReference type="EC" id="2.1.1.64" evidence="5"/>
<dbReference type="Gene3D" id="3.40.50.150">
    <property type="entry name" value="Vaccinia Virus protein VP39"/>
    <property type="match status" value="1"/>
</dbReference>
<comment type="caution">
    <text evidence="6">The sequence shown here is derived from an EMBL/GenBank/DDBJ whole genome shotgun (WGS) entry which is preliminary data.</text>
</comment>
<comment type="similarity">
    <text evidence="5">Belongs to the class I-like SAM-binding methyltransferase superfamily. UbiG/COQ3 family.</text>
</comment>
<dbReference type="GO" id="GO:0031314">
    <property type="term" value="C:extrinsic component of mitochondrial inner membrane"/>
    <property type="evidence" value="ECO:0007669"/>
    <property type="project" value="UniProtKB-UniRule"/>
</dbReference>
<accession>A0A9P1N1X1</accession>
<dbReference type="OrthoDB" id="3265906at2759"/>
<keyword evidence="2 5" id="KW-0808">Transferase</keyword>
<evidence type="ECO:0000313" key="7">
    <source>
        <dbReference type="Proteomes" id="UP001152747"/>
    </source>
</evidence>
<dbReference type="PANTHER" id="PTHR43464:SF19">
    <property type="entry name" value="UBIQUINONE BIOSYNTHESIS O-METHYLTRANSFERASE, MITOCHONDRIAL"/>
    <property type="match status" value="1"/>
</dbReference>
<keyword evidence="3 5" id="KW-0831">Ubiquinone biosynthesis</keyword>
<feature type="binding site" evidence="5">
    <location>
        <position position="86"/>
    </location>
    <ligand>
        <name>S-adenosyl-L-methionine</name>
        <dbReference type="ChEBI" id="CHEBI:59789"/>
    </ligand>
</feature>
<comment type="catalytic activity">
    <reaction evidence="5">
        <text>a 3-demethylubiquinone + S-adenosyl-L-methionine = a ubiquinone + S-adenosyl-L-homocysteine</text>
        <dbReference type="Rhea" id="RHEA:81215"/>
        <dbReference type="Rhea" id="RHEA-COMP:9565"/>
        <dbReference type="Rhea" id="RHEA-COMP:19654"/>
        <dbReference type="ChEBI" id="CHEBI:16389"/>
        <dbReference type="ChEBI" id="CHEBI:57856"/>
        <dbReference type="ChEBI" id="CHEBI:59789"/>
        <dbReference type="ChEBI" id="CHEBI:231825"/>
    </reaction>
</comment>
<comment type="function">
    <text evidence="5">O-methyltransferase required for two non-consecutive steps during ubiquinone biosynthesis. Catalyzes the 2 O-methylation of 3,4-dihydroxy-5-(all-trans-polyprenyl)benzoic acid into 4-hydroxy-3-methoxy-5-(all-trans-polyprenyl)benzoic acid. Also catalyzes the last step of ubiquinone biosynthesis by mediating methylation of 3-demethylubiquinone into ubiquinone. Also able to mediate the methylation of 3-demethylubiquinol into ubiquinol.</text>
</comment>
<comment type="cofactor">
    <cofactor evidence="5">
        <name>Mg(2+)</name>
        <dbReference type="ChEBI" id="CHEBI:18420"/>
    </cofactor>
</comment>
<keyword evidence="7" id="KW-1185">Reference proteome</keyword>
<keyword evidence="1 5" id="KW-0489">Methyltransferase</keyword>
<proteinExistence type="inferred from homology"/>
<feature type="binding site" evidence="5">
    <location>
        <position position="65"/>
    </location>
    <ligand>
        <name>S-adenosyl-L-methionine</name>
        <dbReference type="ChEBI" id="CHEBI:59789"/>
    </ligand>
</feature>
<dbReference type="Pfam" id="PF13489">
    <property type="entry name" value="Methyltransf_23"/>
    <property type="match status" value="1"/>
</dbReference>
<evidence type="ECO:0000313" key="6">
    <source>
        <dbReference type="EMBL" id="CAI5446873.1"/>
    </source>
</evidence>
<dbReference type="SUPFAM" id="SSF53335">
    <property type="entry name" value="S-adenosyl-L-methionine-dependent methyltransferases"/>
    <property type="match status" value="1"/>
</dbReference>
<dbReference type="CDD" id="cd02440">
    <property type="entry name" value="AdoMet_MTases"/>
    <property type="match status" value="1"/>
</dbReference>
<dbReference type="InterPro" id="IPR010233">
    <property type="entry name" value="UbiG_MeTrfase"/>
</dbReference>
<name>A0A9P1N1X1_9PELO</name>
<dbReference type="GO" id="GO:0010420">
    <property type="term" value="F:polyprenyldihydroxybenzoate methyltransferase activity"/>
    <property type="evidence" value="ECO:0007669"/>
    <property type="project" value="UniProtKB-UniRule"/>
</dbReference>
<evidence type="ECO:0000256" key="1">
    <source>
        <dbReference type="ARBA" id="ARBA00022603"/>
    </source>
</evidence>
<feature type="binding site" evidence="5">
    <location>
        <position position="144"/>
    </location>
    <ligand>
        <name>Mg(2+)</name>
        <dbReference type="ChEBI" id="CHEBI:18420"/>
    </ligand>
</feature>
<feature type="binding site" evidence="5">
    <location>
        <position position="140"/>
    </location>
    <ligand>
        <name>Mg(2+)</name>
        <dbReference type="ChEBI" id="CHEBI:18420"/>
    </ligand>
</feature>
<dbReference type="GO" id="GO:0032259">
    <property type="term" value="P:methylation"/>
    <property type="evidence" value="ECO:0007669"/>
    <property type="project" value="UniProtKB-KW"/>
</dbReference>
<keyword evidence="5" id="KW-0479">Metal-binding</keyword>
<dbReference type="Proteomes" id="UP001152747">
    <property type="component" value="Unassembled WGS sequence"/>
</dbReference>
<dbReference type="PANTHER" id="PTHR43464">
    <property type="entry name" value="METHYLTRANSFERASE"/>
    <property type="match status" value="1"/>
</dbReference>
<protein>
    <recommendedName>
        <fullName evidence="5">Ubiquinone biosynthesis O-methyltransferase, mitochondrial</fullName>
    </recommendedName>
    <alternativeName>
        <fullName evidence="5">3-demethylubiquinol 3-O-methyltransferase</fullName>
        <ecNumber evidence="5">2.1.1.64</ecNumber>
    </alternativeName>
    <alternativeName>
        <fullName evidence="5">3-demethylubiquinone 3-O-methyltransferase</fullName>
        <ecNumber evidence="5">2.1.1.-</ecNumber>
    </alternativeName>
    <alternativeName>
        <fullName evidence="5">Polyprenyldihydroxybenzoate methyltransferase</fullName>
        <ecNumber evidence="5">2.1.1.114</ecNumber>
    </alternativeName>
</protein>
<dbReference type="InterPro" id="IPR029063">
    <property type="entry name" value="SAM-dependent_MTases_sf"/>
</dbReference>
<dbReference type="GO" id="GO:0061542">
    <property type="term" value="F:3-demethylubiquinol 3-O-methyltransferase activity"/>
    <property type="evidence" value="ECO:0007669"/>
    <property type="project" value="UniProtKB-UniRule"/>
</dbReference>
<dbReference type="HAMAP" id="MF_00472">
    <property type="entry name" value="UbiG"/>
    <property type="match status" value="1"/>
</dbReference>
<organism evidence="6 7">
    <name type="scientific">Caenorhabditis angaria</name>
    <dbReference type="NCBI Taxonomy" id="860376"/>
    <lineage>
        <taxon>Eukaryota</taxon>
        <taxon>Metazoa</taxon>
        <taxon>Ecdysozoa</taxon>
        <taxon>Nematoda</taxon>
        <taxon>Chromadorea</taxon>
        <taxon>Rhabditida</taxon>
        <taxon>Rhabditina</taxon>
        <taxon>Rhabditomorpha</taxon>
        <taxon>Rhabditoidea</taxon>
        <taxon>Rhabditidae</taxon>
        <taxon>Peloderinae</taxon>
        <taxon>Caenorhabditis</taxon>
    </lineage>
</organism>
<comment type="catalytic activity">
    <reaction evidence="5">
        <text>a 3,4-dihydroxy-5-(all-trans-polyprenyl)benzoate + S-adenosyl-L-methionine = a 4-hydroxy-3-methoxy-5-(all-trans-polyprenyl)benzoate + S-adenosyl-L-homocysteine + H(+)</text>
        <dbReference type="Rhea" id="RHEA:44452"/>
        <dbReference type="Rhea" id="RHEA-COMP:10930"/>
        <dbReference type="Rhea" id="RHEA-COMP:10931"/>
        <dbReference type="ChEBI" id="CHEBI:15378"/>
        <dbReference type="ChEBI" id="CHEBI:57856"/>
        <dbReference type="ChEBI" id="CHEBI:59789"/>
        <dbReference type="ChEBI" id="CHEBI:64694"/>
        <dbReference type="ChEBI" id="CHEBI:84443"/>
        <dbReference type="EC" id="2.1.1.114"/>
    </reaction>
</comment>
<keyword evidence="5" id="KW-0496">Mitochondrion</keyword>
<evidence type="ECO:0000256" key="5">
    <source>
        <dbReference type="HAMAP-Rule" id="MF_03190"/>
    </source>
</evidence>
<dbReference type="NCBIfam" id="TIGR01983">
    <property type="entry name" value="UbiG"/>
    <property type="match status" value="1"/>
</dbReference>
<gene>
    <name evidence="5" type="primary">coq-3</name>
    <name evidence="6" type="ORF">CAMP_LOCUS9510</name>
</gene>
<evidence type="ECO:0000256" key="4">
    <source>
        <dbReference type="ARBA" id="ARBA00022691"/>
    </source>
</evidence>
<dbReference type="AlphaFoldDB" id="A0A9P1N1X1"/>
<dbReference type="EC" id="2.1.1.-" evidence="5"/>
<comment type="catalytic activity">
    <reaction evidence="5">
        <text>a 3-demethylubiquinol + S-adenosyl-L-methionine = a ubiquinol + S-adenosyl-L-homocysteine + H(+)</text>
        <dbReference type="Rhea" id="RHEA:44380"/>
        <dbReference type="Rhea" id="RHEA-COMP:9566"/>
        <dbReference type="Rhea" id="RHEA-COMP:10914"/>
        <dbReference type="ChEBI" id="CHEBI:15378"/>
        <dbReference type="ChEBI" id="CHEBI:17976"/>
        <dbReference type="ChEBI" id="CHEBI:57856"/>
        <dbReference type="ChEBI" id="CHEBI:59789"/>
        <dbReference type="ChEBI" id="CHEBI:84422"/>
        <dbReference type="EC" id="2.1.1.64"/>
    </reaction>
</comment>
<comment type="subunit">
    <text evidence="5">Component of a multi-subunit COQ enzyme complex.</text>
</comment>
<evidence type="ECO:0000256" key="2">
    <source>
        <dbReference type="ARBA" id="ARBA00022679"/>
    </source>
</evidence>